<name>A0A4R1BQX3_9ACTN</name>
<evidence type="ECO:0008006" key="3">
    <source>
        <dbReference type="Google" id="ProtNLM"/>
    </source>
</evidence>
<dbReference type="SUPFAM" id="SSF110849">
    <property type="entry name" value="ParB/Sulfiredoxin"/>
    <property type="match status" value="1"/>
</dbReference>
<evidence type="ECO:0000313" key="1">
    <source>
        <dbReference type="EMBL" id="TCJ20021.1"/>
    </source>
</evidence>
<organism evidence="1 2">
    <name type="scientific">Rubrobacter taiwanensis</name>
    <dbReference type="NCBI Taxonomy" id="185139"/>
    <lineage>
        <taxon>Bacteria</taxon>
        <taxon>Bacillati</taxon>
        <taxon>Actinomycetota</taxon>
        <taxon>Rubrobacteria</taxon>
        <taxon>Rubrobacterales</taxon>
        <taxon>Rubrobacteraceae</taxon>
        <taxon>Rubrobacter</taxon>
    </lineage>
</organism>
<comment type="caution">
    <text evidence="1">The sequence shown here is derived from an EMBL/GenBank/DDBJ whole genome shotgun (WGS) entry which is preliminary data.</text>
</comment>
<proteinExistence type="predicted"/>
<sequence>MNLMDLNEQVDRDFERARRGAWLRRLAARLRPPARGIPPAFDEARRSHRAYNPVRRGVRVVDLERIVGSVGRSGDFDRCFMPLRASSAARWKRVDLAFHRGIELPPVSLYKLGDAYYVLDGNNRVSVARFHGVRAIEAEVTELHPPLEGAA</sequence>
<gene>
    <name evidence="1" type="ORF">E0L93_03500</name>
</gene>
<reference evidence="1 2" key="1">
    <citation type="submission" date="2019-03" db="EMBL/GenBank/DDBJ databases">
        <title>Whole genome sequence of a novel Rubrobacter taiwanensis strain, isolated from Yellowstone National Park.</title>
        <authorList>
            <person name="Freed S."/>
            <person name="Ramaley R.F."/>
            <person name="Kyndt J.A."/>
        </authorList>
    </citation>
    <scope>NUCLEOTIDE SEQUENCE [LARGE SCALE GENOMIC DNA]</scope>
    <source>
        <strain evidence="1 2">Yellowstone</strain>
    </source>
</reference>
<dbReference type="OrthoDB" id="1100724at2"/>
<dbReference type="AlphaFoldDB" id="A0A4R1BQX3"/>
<dbReference type="EMBL" id="SKBU01000006">
    <property type="protein sequence ID" value="TCJ20021.1"/>
    <property type="molecule type" value="Genomic_DNA"/>
</dbReference>
<evidence type="ECO:0000313" key="2">
    <source>
        <dbReference type="Proteomes" id="UP000295244"/>
    </source>
</evidence>
<accession>A0A4R1BQX3</accession>
<keyword evidence="2" id="KW-1185">Reference proteome</keyword>
<dbReference type="RefSeq" id="WP_132688517.1">
    <property type="nucleotide sequence ID" value="NZ_SKBU01000006.1"/>
</dbReference>
<protein>
    <recommendedName>
        <fullName evidence="3">ParB/Sulfiredoxin domain-containing protein</fullName>
    </recommendedName>
</protein>
<dbReference type="Proteomes" id="UP000295244">
    <property type="component" value="Unassembled WGS sequence"/>
</dbReference>
<dbReference type="InterPro" id="IPR036086">
    <property type="entry name" value="ParB/Sulfiredoxin_sf"/>
</dbReference>